<accession>A0A9K3CN75</accession>
<evidence type="ECO:0000313" key="2">
    <source>
        <dbReference type="Proteomes" id="UP000265618"/>
    </source>
</evidence>
<evidence type="ECO:0000313" key="1">
    <source>
        <dbReference type="EMBL" id="GIQ79637.1"/>
    </source>
</evidence>
<reference evidence="1 2" key="1">
    <citation type="journal article" date="2018" name="PLoS ONE">
        <title>The draft genome of Kipferlia bialata reveals reductive genome evolution in fornicate parasites.</title>
        <authorList>
            <person name="Tanifuji G."/>
            <person name="Takabayashi S."/>
            <person name="Kume K."/>
            <person name="Takagi M."/>
            <person name="Nakayama T."/>
            <person name="Kamikawa R."/>
            <person name="Inagaki Y."/>
            <person name="Hashimoto T."/>
        </authorList>
    </citation>
    <scope>NUCLEOTIDE SEQUENCE [LARGE SCALE GENOMIC DNA]</scope>
    <source>
        <strain evidence="1">NY0173</strain>
    </source>
</reference>
<comment type="caution">
    <text evidence="1">The sequence shown here is derived from an EMBL/GenBank/DDBJ whole genome shotgun (WGS) entry which is preliminary data.</text>
</comment>
<protein>
    <submittedName>
        <fullName evidence="1">Uncharacterized protein</fullName>
    </submittedName>
</protein>
<sequence length="177" mass="18895">MTRPSSQIRGAVVRAGTADVTNDVIVASSVYPIQAYGPFQDSGTTPSLYAKIRIDNIGSTTARVMITSTSYVIDTFDDGASGNEPHMDAAVYSSGALKCYGSQPCANNNSFTSVWQNGDIVEMEYAFDTTGIVTFTLWRANATSGEWEAESTGTYQVTEVLPQLVVGCTAGEFTRLA</sequence>
<dbReference type="Proteomes" id="UP000265618">
    <property type="component" value="Unassembled WGS sequence"/>
</dbReference>
<name>A0A9K3CN75_9EUKA</name>
<organism evidence="1 2">
    <name type="scientific">Kipferlia bialata</name>
    <dbReference type="NCBI Taxonomy" id="797122"/>
    <lineage>
        <taxon>Eukaryota</taxon>
        <taxon>Metamonada</taxon>
        <taxon>Carpediemonas-like organisms</taxon>
        <taxon>Kipferlia</taxon>
    </lineage>
</organism>
<dbReference type="EMBL" id="BDIP01000034">
    <property type="protein sequence ID" value="GIQ79637.1"/>
    <property type="molecule type" value="Genomic_DNA"/>
</dbReference>
<keyword evidence="2" id="KW-1185">Reference proteome</keyword>
<gene>
    <name evidence="1" type="ORF">KIPB_000307</name>
</gene>
<proteinExistence type="predicted"/>
<dbReference type="AlphaFoldDB" id="A0A9K3CN75"/>